<dbReference type="AlphaFoldDB" id="A0A8J1XZ44"/>
<reference evidence="3" key="1">
    <citation type="submission" date="2022-03" db="EMBL/GenBank/DDBJ databases">
        <authorList>
            <person name="Martin C."/>
        </authorList>
    </citation>
    <scope>NUCLEOTIDE SEQUENCE</scope>
</reference>
<comment type="caution">
    <text evidence="3">The sequence shown here is derived from an EMBL/GenBank/DDBJ whole genome shotgun (WGS) entry which is preliminary data.</text>
</comment>
<evidence type="ECO:0000313" key="4">
    <source>
        <dbReference type="Proteomes" id="UP000749559"/>
    </source>
</evidence>
<feature type="transmembrane region" description="Helical" evidence="2">
    <location>
        <begin position="91"/>
        <end position="115"/>
    </location>
</feature>
<organism evidence="3 4">
    <name type="scientific">Owenia fusiformis</name>
    <name type="common">Polychaete worm</name>
    <dbReference type="NCBI Taxonomy" id="6347"/>
    <lineage>
        <taxon>Eukaryota</taxon>
        <taxon>Metazoa</taxon>
        <taxon>Spiralia</taxon>
        <taxon>Lophotrochozoa</taxon>
        <taxon>Annelida</taxon>
        <taxon>Polychaeta</taxon>
        <taxon>Sedentaria</taxon>
        <taxon>Canalipalpata</taxon>
        <taxon>Sabellida</taxon>
        <taxon>Oweniida</taxon>
        <taxon>Oweniidae</taxon>
        <taxon>Owenia</taxon>
    </lineage>
</organism>
<protein>
    <submittedName>
        <fullName evidence="3">Uncharacterized protein</fullName>
    </submittedName>
</protein>
<keyword evidence="2" id="KW-0472">Membrane</keyword>
<accession>A0A8J1XZ44</accession>
<dbReference type="OrthoDB" id="6046315at2759"/>
<feature type="compositionally biased region" description="Polar residues" evidence="1">
    <location>
        <begin position="302"/>
        <end position="337"/>
    </location>
</feature>
<sequence>MFRVPNLSQSVQGYSNGAVSVRPSAGRAYTPYSYGTNPQEAWDKIQYPGGKKLFCQLVTVFTIIASVGLTFMILGATYVGPAHAYYREHNVSIPLAFALLGLVCGFLMLVGSFVLGKLIISRKWRNGEDPYAVRYVSPRRRRSRSGSVASRRSRHSNNSGDMPPSYEESMGHEIYFINIEGMVNVLTPPNYNATDPPSYTVSEATINTPSIGVSTPSTGGVAIATAQGSPAVIPSAVTTNAGVDNPTFQTEDSETANQEVVVRSDNIGTTNQQPNTAPVITQSTLSQSEVYNVLRSAVPPRNESQSNVAQSSGLQSDLSQPNMSQSDMSQSNVSTDL</sequence>
<keyword evidence="4" id="KW-1185">Reference proteome</keyword>
<evidence type="ECO:0000256" key="2">
    <source>
        <dbReference type="SAM" id="Phobius"/>
    </source>
</evidence>
<feature type="region of interest" description="Disordered" evidence="1">
    <location>
        <begin position="298"/>
        <end position="337"/>
    </location>
</feature>
<dbReference type="Proteomes" id="UP000749559">
    <property type="component" value="Unassembled WGS sequence"/>
</dbReference>
<name>A0A8J1XZ44_OWEFU</name>
<gene>
    <name evidence="3" type="ORF">OFUS_LOCUS20098</name>
</gene>
<evidence type="ECO:0000313" key="3">
    <source>
        <dbReference type="EMBL" id="CAH1795577.1"/>
    </source>
</evidence>
<keyword evidence="2" id="KW-1133">Transmembrane helix</keyword>
<proteinExistence type="predicted"/>
<feature type="transmembrane region" description="Helical" evidence="2">
    <location>
        <begin position="53"/>
        <end position="79"/>
    </location>
</feature>
<evidence type="ECO:0000256" key="1">
    <source>
        <dbReference type="SAM" id="MobiDB-lite"/>
    </source>
</evidence>
<keyword evidence="2" id="KW-0812">Transmembrane</keyword>
<feature type="region of interest" description="Disordered" evidence="1">
    <location>
        <begin position="142"/>
        <end position="166"/>
    </location>
</feature>
<dbReference type="EMBL" id="CAIIXF020000009">
    <property type="protein sequence ID" value="CAH1795577.1"/>
    <property type="molecule type" value="Genomic_DNA"/>
</dbReference>